<protein>
    <submittedName>
        <fullName evidence="2">Uncharacterized protein</fullName>
    </submittedName>
</protein>
<feature type="transmembrane region" description="Helical" evidence="1">
    <location>
        <begin position="35"/>
        <end position="54"/>
    </location>
</feature>
<dbReference type="RefSeq" id="WP_105867122.1">
    <property type="nucleotide sequence ID" value="NZ_PVLV01000033.1"/>
</dbReference>
<proteinExistence type="predicted"/>
<name>A0A2S9Q282_9ACTN</name>
<keyword evidence="1" id="KW-0472">Membrane</keyword>
<organism evidence="2 3">
    <name type="scientific">Streptomyces solincola</name>
    <dbReference type="NCBI Taxonomy" id="2100817"/>
    <lineage>
        <taxon>Bacteria</taxon>
        <taxon>Bacillati</taxon>
        <taxon>Actinomycetota</taxon>
        <taxon>Actinomycetes</taxon>
        <taxon>Kitasatosporales</taxon>
        <taxon>Streptomycetaceae</taxon>
        <taxon>Streptomyces</taxon>
    </lineage>
</organism>
<feature type="transmembrane region" description="Helical" evidence="1">
    <location>
        <begin position="6"/>
        <end position="23"/>
    </location>
</feature>
<keyword evidence="3" id="KW-1185">Reference proteome</keyword>
<sequence length="98" mass="10679">MNVWMWSGAAAFCAAVLGTEIYLSRQGVRGMAARLGPYVDRVALVTGLTVLLLVQFLTRRSGTDGILVWVCGLWWALATAHLVHLIRVARGRVSPTGR</sequence>
<accession>A0A2S9Q282</accession>
<keyword evidence="1" id="KW-1133">Transmembrane helix</keyword>
<dbReference type="EMBL" id="PVLV01000033">
    <property type="protein sequence ID" value="PRH80790.1"/>
    <property type="molecule type" value="Genomic_DNA"/>
</dbReference>
<comment type="caution">
    <text evidence="2">The sequence shown here is derived from an EMBL/GenBank/DDBJ whole genome shotgun (WGS) entry which is preliminary data.</text>
</comment>
<evidence type="ECO:0000256" key="1">
    <source>
        <dbReference type="SAM" id="Phobius"/>
    </source>
</evidence>
<evidence type="ECO:0000313" key="3">
    <source>
        <dbReference type="Proteomes" id="UP000239322"/>
    </source>
</evidence>
<dbReference type="Proteomes" id="UP000239322">
    <property type="component" value="Unassembled WGS sequence"/>
</dbReference>
<feature type="transmembrane region" description="Helical" evidence="1">
    <location>
        <begin position="66"/>
        <end position="86"/>
    </location>
</feature>
<gene>
    <name evidence="2" type="ORF">C6N75_02165</name>
</gene>
<reference evidence="2 3" key="1">
    <citation type="submission" date="2018-03" db="EMBL/GenBank/DDBJ databases">
        <title>Novel Streptomyces sp. from soil.</title>
        <authorList>
            <person name="Tan G.Y.A."/>
            <person name="Lee Z.Y."/>
        </authorList>
    </citation>
    <scope>NUCLEOTIDE SEQUENCE [LARGE SCALE GENOMIC DNA]</scope>
    <source>
        <strain evidence="2 3">ST5x</strain>
    </source>
</reference>
<evidence type="ECO:0000313" key="2">
    <source>
        <dbReference type="EMBL" id="PRH80790.1"/>
    </source>
</evidence>
<dbReference type="AlphaFoldDB" id="A0A2S9Q282"/>
<keyword evidence="1" id="KW-0812">Transmembrane</keyword>